<name>A0ABV1FCE0_9FIRM</name>
<keyword evidence="4" id="KW-1185">Reference proteome</keyword>
<feature type="transmembrane region" description="Helical" evidence="2">
    <location>
        <begin position="51"/>
        <end position="75"/>
    </location>
</feature>
<proteinExistence type="predicted"/>
<sequence>MNRNFMDDILVVDEDLVDINCDGNRQSDNKKGKHSSGGRMAKGEKKSKKKLAIIISSVAAVAVALGVAGFCIFGGNLFNSVEEAIAGEFKFPDGTTVSGVSISGKTYDEAKKALEEKEESFIKPLDISVDVNGVISKVTEKDFKYTYDIESVLNEIKNEATDPSVETSTSKKSYTVTATVTAESVDEAAKKVAKKNYKEAENARVSKFHPYAKKRFEYTEASQGQKVNETDLANQFKGVFASGASEYRIIADVEKTDAKITVDDLKKNIVLLSTYETVSTNTENGTENMRVSLKACNGSVIEPGATWSFNKCTGNSNLESLGYKPAGVISNGKSDIGIGGGICQSSSTIYNAAVRANMKVEERYCHKWASSYVPTGLDATIDYGNLDLKLSNPTDYQMFLECKVVDNTLYVSFWGWKSDSYDLIMTRNKLTNQGSSSYTVKAWRVYYKDGKEIDSESLGSSTYDTENGYVFIDANNDPRAKYGDDVVIPDETVPKNDDSSSSSSSSQSSYSEPSYSSSSSSSHSSNSSSSSSSSHSSSSHSSSSQSSSESKTEPQPKPDPEPTPTEPESGEE</sequence>
<feature type="compositionally biased region" description="Low complexity" evidence="1">
    <location>
        <begin position="499"/>
        <end position="549"/>
    </location>
</feature>
<feature type="region of interest" description="Disordered" evidence="1">
    <location>
        <begin position="23"/>
        <end position="44"/>
    </location>
</feature>
<keyword evidence="2" id="KW-0472">Membrane</keyword>
<dbReference type="Proteomes" id="UP001490816">
    <property type="component" value="Unassembled WGS sequence"/>
</dbReference>
<dbReference type="RefSeq" id="WP_117949425.1">
    <property type="nucleotide sequence ID" value="NZ_JBBMEZ010000024.1"/>
</dbReference>
<dbReference type="Pfam" id="PF04294">
    <property type="entry name" value="VanW"/>
    <property type="match status" value="1"/>
</dbReference>
<protein>
    <submittedName>
        <fullName evidence="3">VanW family protein</fullName>
    </submittedName>
</protein>
<organism evidence="3 4">
    <name type="scientific">Ruminococcoides intestinale</name>
    <dbReference type="NCBI Taxonomy" id="3133162"/>
    <lineage>
        <taxon>Bacteria</taxon>
        <taxon>Bacillati</taxon>
        <taxon>Bacillota</taxon>
        <taxon>Clostridia</taxon>
        <taxon>Eubacteriales</taxon>
        <taxon>Oscillospiraceae</taxon>
        <taxon>Ruminococcoides</taxon>
    </lineage>
</organism>
<dbReference type="EMBL" id="JBBMEZ010000024">
    <property type="protein sequence ID" value="MEQ2470406.1"/>
    <property type="molecule type" value="Genomic_DNA"/>
</dbReference>
<accession>A0ABV1FCE0</accession>
<feature type="compositionally biased region" description="Basic and acidic residues" evidence="1">
    <location>
        <begin position="550"/>
        <end position="560"/>
    </location>
</feature>
<keyword evidence="2" id="KW-1133">Transmembrane helix</keyword>
<gene>
    <name evidence="3" type="ORF">WMO39_08735</name>
</gene>
<evidence type="ECO:0000313" key="4">
    <source>
        <dbReference type="Proteomes" id="UP001490816"/>
    </source>
</evidence>
<evidence type="ECO:0000256" key="2">
    <source>
        <dbReference type="SAM" id="Phobius"/>
    </source>
</evidence>
<comment type="caution">
    <text evidence="3">The sequence shown here is derived from an EMBL/GenBank/DDBJ whole genome shotgun (WGS) entry which is preliminary data.</text>
</comment>
<feature type="region of interest" description="Disordered" evidence="1">
    <location>
        <begin position="474"/>
        <end position="572"/>
    </location>
</feature>
<dbReference type="InterPro" id="IPR052913">
    <property type="entry name" value="Glycopeptide_resist_protein"/>
</dbReference>
<dbReference type="PANTHER" id="PTHR35788">
    <property type="entry name" value="EXPORTED PROTEIN-RELATED"/>
    <property type="match status" value="1"/>
</dbReference>
<dbReference type="PANTHER" id="PTHR35788:SF1">
    <property type="entry name" value="EXPORTED PROTEIN"/>
    <property type="match status" value="1"/>
</dbReference>
<dbReference type="InterPro" id="IPR007391">
    <property type="entry name" value="Vancomycin_resist_VanW"/>
</dbReference>
<evidence type="ECO:0000313" key="3">
    <source>
        <dbReference type="EMBL" id="MEQ2470406.1"/>
    </source>
</evidence>
<keyword evidence="2" id="KW-0812">Transmembrane</keyword>
<reference evidence="3 4" key="1">
    <citation type="submission" date="2024-03" db="EMBL/GenBank/DDBJ databases">
        <title>Human intestinal bacterial collection.</title>
        <authorList>
            <person name="Pauvert C."/>
            <person name="Hitch T.C.A."/>
            <person name="Clavel T."/>
        </authorList>
    </citation>
    <scope>NUCLEOTIDE SEQUENCE [LARGE SCALE GENOMIC DNA]</scope>
    <source>
        <strain evidence="3 4">CLA-JM-H38</strain>
    </source>
</reference>
<evidence type="ECO:0000256" key="1">
    <source>
        <dbReference type="SAM" id="MobiDB-lite"/>
    </source>
</evidence>